<dbReference type="PATRIC" id="fig|1122180.6.peg.1975"/>
<dbReference type="GO" id="GO:0032993">
    <property type="term" value="C:protein-DNA complex"/>
    <property type="evidence" value="ECO:0007669"/>
    <property type="project" value="TreeGrafter"/>
</dbReference>
<dbReference type="PRINTS" id="PR00039">
    <property type="entry name" value="HTHLYSR"/>
</dbReference>
<dbReference type="InterPro" id="IPR036388">
    <property type="entry name" value="WH-like_DNA-bd_sf"/>
</dbReference>
<dbReference type="Gene3D" id="1.10.10.10">
    <property type="entry name" value="Winged helix-like DNA-binding domain superfamily/Winged helix DNA-binding domain"/>
    <property type="match status" value="1"/>
</dbReference>
<dbReference type="Proteomes" id="UP000025047">
    <property type="component" value="Unassembled WGS sequence"/>
</dbReference>
<reference evidence="7 8" key="1">
    <citation type="submission" date="2013-03" db="EMBL/GenBank/DDBJ databases">
        <authorList>
            <person name="Fiebig A."/>
            <person name="Goeker M."/>
            <person name="Klenk H.-P.P."/>
        </authorList>
    </citation>
    <scope>NUCLEOTIDE SEQUENCE [LARGE SCALE GENOMIC DNA]</scope>
    <source>
        <strain evidence="7 8">DSM 17492</strain>
    </source>
</reference>
<evidence type="ECO:0000256" key="4">
    <source>
        <dbReference type="ARBA" id="ARBA00023159"/>
    </source>
</evidence>
<evidence type="ECO:0000256" key="3">
    <source>
        <dbReference type="ARBA" id="ARBA00023125"/>
    </source>
</evidence>
<accession>A0A017HCM7</accession>
<keyword evidence="4" id="KW-0010">Activator</keyword>
<dbReference type="PANTHER" id="PTHR30346">
    <property type="entry name" value="TRANSCRIPTIONAL DUAL REGULATOR HCAR-RELATED"/>
    <property type="match status" value="1"/>
</dbReference>
<dbReference type="GO" id="GO:0003677">
    <property type="term" value="F:DNA binding"/>
    <property type="evidence" value="ECO:0007669"/>
    <property type="project" value="UniProtKB-KW"/>
</dbReference>
<keyword evidence="8" id="KW-1185">Reference proteome</keyword>
<feature type="domain" description="HTH lysR-type" evidence="6">
    <location>
        <begin position="27"/>
        <end position="84"/>
    </location>
</feature>
<gene>
    <name evidence="7" type="ORF">Lokhon_01989</name>
</gene>
<dbReference type="PROSITE" id="PS50931">
    <property type="entry name" value="HTH_LYSR"/>
    <property type="match status" value="1"/>
</dbReference>
<comment type="similarity">
    <text evidence="1">Belongs to the LysR transcriptional regulatory family.</text>
</comment>
<protein>
    <submittedName>
        <fullName evidence="7">Hydrogen peroxide-inducible activator</fullName>
    </submittedName>
</protein>
<evidence type="ECO:0000313" key="8">
    <source>
        <dbReference type="Proteomes" id="UP000025047"/>
    </source>
</evidence>
<evidence type="ECO:0000256" key="5">
    <source>
        <dbReference type="ARBA" id="ARBA00023163"/>
    </source>
</evidence>
<dbReference type="Pfam" id="PF00126">
    <property type="entry name" value="HTH_1"/>
    <property type="match status" value="1"/>
</dbReference>
<dbReference type="GO" id="GO:0003700">
    <property type="term" value="F:DNA-binding transcription factor activity"/>
    <property type="evidence" value="ECO:0007669"/>
    <property type="project" value="InterPro"/>
</dbReference>
<dbReference type="Gene3D" id="3.40.190.10">
    <property type="entry name" value="Periplasmic binding protein-like II"/>
    <property type="match status" value="2"/>
</dbReference>
<dbReference type="SUPFAM" id="SSF46785">
    <property type="entry name" value="Winged helix' DNA-binding domain"/>
    <property type="match status" value="1"/>
</dbReference>
<name>A0A017HCM7_9RHOB</name>
<dbReference type="InterPro" id="IPR000847">
    <property type="entry name" value="LysR_HTH_N"/>
</dbReference>
<dbReference type="STRING" id="1122180.Lokhon_01989"/>
<dbReference type="FunFam" id="1.10.10.10:FF:000001">
    <property type="entry name" value="LysR family transcriptional regulator"/>
    <property type="match status" value="1"/>
</dbReference>
<organism evidence="7 8">
    <name type="scientific">Limimaricola hongkongensis DSM 17492</name>
    <dbReference type="NCBI Taxonomy" id="1122180"/>
    <lineage>
        <taxon>Bacteria</taxon>
        <taxon>Pseudomonadati</taxon>
        <taxon>Pseudomonadota</taxon>
        <taxon>Alphaproteobacteria</taxon>
        <taxon>Rhodobacterales</taxon>
        <taxon>Paracoccaceae</taxon>
        <taxon>Limimaricola</taxon>
    </lineage>
</organism>
<sequence length="332" mass="35500">MERGGRKEKSDLLAPAIGLAYGKSMNLSVKQLRYFVALAETGGFVRAAERVNVSQPALSQQIKDMEAELGVRVVDRLPRGVRLTRSGREVLERARRVLAELEDLERAARLARGLSGRLRLGVIPTVAPYLLPGALTRLRARDLTLDIRVREAQTEILLDDLETGRIDAVVAALPLPGPGLAAETLIEDRFVLAGTQARLARWAEGREALRPAMVAPDQLLLLDEGHCLADQALEVCGLRGRGRVDLGASSLATLSGLVAEGFGLTLLPEIALRAETAAAPGLALRRFAAPEPARALALVRRAGGDDGWAPPLAALLRDAGAELLRSARAVCP</sequence>
<dbReference type="EMBL" id="APGJ01000006">
    <property type="protein sequence ID" value="EYD71918.1"/>
    <property type="molecule type" value="Genomic_DNA"/>
</dbReference>
<dbReference type="SUPFAM" id="SSF53850">
    <property type="entry name" value="Periplasmic binding protein-like II"/>
    <property type="match status" value="1"/>
</dbReference>
<dbReference type="HOGENOM" id="CLU_039613_6_4_5"/>
<dbReference type="InterPro" id="IPR005119">
    <property type="entry name" value="LysR_subst-bd"/>
</dbReference>
<dbReference type="Pfam" id="PF03466">
    <property type="entry name" value="LysR_substrate"/>
    <property type="match status" value="1"/>
</dbReference>
<keyword evidence="3" id="KW-0238">DNA-binding</keyword>
<proteinExistence type="inferred from homology"/>
<dbReference type="AlphaFoldDB" id="A0A017HCM7"/>
<keyword evidence="5" id="KW-0804">Transcription</keyword>
<evidence type="ECO:0000313" key="7">
    <source>
        <dbReference type="EMBL" id="EYD71918.1"/>
    </source>
</evidence>
<keyword evidence="2" id="KW-0805">Transcription regulation</keyword>
<dbReference type="eggNOG" id="COG0583">
    <property type="taxonomic scope" value="Bacteria"/>
</dbReference>
<evidence type="ECO:0000259" key="6">
    <source>
        <dbReference type="PROSITE" id="PS50931"/>
    </source>
</evidence>
<dbReference type="InterPro" id="IPR036390">
    <property type="entry name" value="WH_DNA-bd_sf"/>
</dbReference>
<comment type="caution">
    <text evidence="7">The sequence shown here is derived from an EMBL/GenBank/DDBJ whole genome shotgun (WGS) entry which is preliminary data.</text>
</comment>
<dbReference type="CDD" id="cd08411">
    <property type="entry name" value="PBP2_OxyR"/>
    <property type="match status" value="1"/>
</dbReference>
<evidence type="ECO:0000256" key="2">
    <source>
        <dbReference type="ARBA" id="ARBA00023015"/>
    </source>
</evidence>
<dbReference type="PANTHER" id="PTHR30346:SF26">
    <property type="entry name" value="HYDROGEN PEROXIDE-INDUCIBLE GENES ACTIVATOR"/>
    <property type="match status" value="1"/>
</dbReference>
<evidence type="ECO:0000256" key="1">
    <source>
        <dbReference type="ARBA" id="ARBA00009437"/>
    </source>
</evidence>